<dbReference type="EMBL" id="LR999455">
    <property type="protein sequence ID" value="CAE6065810.1"/>
    <property type="molecule type" value="Genomic_DNA"/>
</dbReference>
<evidence type="ECO:0000256" key="4">
    <source>
        <dbReference type="ARBA" id="ARBA00022989"/>
    </source>
</evidence>
<feature type="repeat" description="ANK" evidence="7">
    <location>
        <begin position="170"/>
        <end position="192"/>
    </location>
</feature>
<feature type="transmembrane region" description="Helical" evidence="8">
    <location>
        <begin position="324"/>
        <end position="348"/>
    </location>
</feature>
<dbReference type="GO" id="GO:0005886">
    <property type="term" value="C:plasma membrane"/>
    <property type="evidence" value="ECO:0007669"/>
    <property type="project" value="TreeGrafter"/>
</dbReference>
<dbReference type="AlphaFoldDB" id="A0A8S2AB73"/>
<evidence type="ECO:0000256" key="1">
    <source>
        <dbReference type="ARBA" id="ARBA00004141"/>
    </source>
</evidence>
<evidence type="ECO:0000259" key="9">
    <source>
        <dbReference type="Pfam" id="PF13962"/>
    </source>
</evidence>
<evidence type="ECO:0000256" key="8">
    <source>
        <dbReference type="SAM" id="Phobius"/>
    </source>
</evidence>
<name>A0A8S2AB73_ARAAE</name>
<feature type="repeat" description="ANK" evidence="7">
    <location>
        <begin position="52"/>
        <end position="75"/>
    </location>
</feature>
<dbReference type="PROSITE" id="PS50297">
    <property type="entry name" value="ANK_REP_REGION"/>
    <property type="match status" value="3"/>
</dbReference>
<keyword evidence="11" id="KW-1185">Reference proteome</keyword>
<accession>A0A8S2AB73</accession>
<dbReference type="SMART" id="SM00248">
    <property type="entry name" value="ANK"/>
    <property type="match status" value="5"/>
</dbReference>
<evidence type="ECO:0000256" key="5">
    <source>
        <dbReference type="ARBA" id="ARBA00023043"/>
    </source>
</evidence>
<dbReference type="InterPro" id="IPR002110">
    <property type="entry name" value="Ankyrin_rpt"/>
</dbReference>
<keyword evidence="4 8" id="KW-1133">Transmembrane helix</keyword>
<dbReference type="Proteomes" id="UP000682877">
    <property type="component" value="Chromosome 5"/>
</dbReference>
<dbReference type="PANTHER" id="PTHR24186:SF38">
    <property type="entry name" value="ANKYRIN REPEAT FAMILY PROTEIN"/>
    <property type="match status" value="1"/>
</dbReference>
<feature type="domain" description="PGG" evidence="9">
    <location>
        <begin position="277"/>
        <end position="386"/>
    </location>
</feature>
<keyword evidence="3" id="KW-0677">Repeat</keyword>
<dbReference type="Pfam" id="PF13962">
    <property type="entry name" value="PGG"/>
    <property type="match status" value="1"/>
</dbReference>
<feature type="transmembrane region" description="Helical" evidence="8">
    <location>
        <begin position="369"/>
        <end position="390"/>
    </location>
</feature>
<reference evidence="10" key="1">
    <citation type="submission" date="2021-01" db="EMBL/GenBank/DDBJ databases">
        <authorList>
            <person name="Bezrukov I."/>
        </authorList>
    </citation>
    <scope>NUCLEOTIDE SEQUENCE</scope>
</reference>
<evidence type="ECO:0000313" key="11">
    <source>
        <dbReference type="Proteomes" id="UP000682877"/>
    </source>
</evidence>
<evidence type="ECO:0000256" key="3">
    <source>
        <dbReference type="ARBA" id="ARBA00022737"/>
    </source>
</evidence>
<evidence type="ECO:0000313" key="10">
    <source>
        <dbReference type="EMBL" id="CAE6065810.1"/>
    </source>
</evidence>
<sequence>MAASRFVEVNPSMLEETYEGSDLHVATRLGYVVLAKKIIELYPSQIRSTNSKGDTPLHIAASLGHTSILVMMLMSTQLHNPCEIQTQNGLKPAEMMNNDGLTPLHCAAKNGSVKILREFLDKAPSSFNLVTRGNKETVFHIAAKHKNNEAFIFMANNAKLGQLLHELDANGNTVLHVAVSVGSVVLVNYLINETKIDVITQNKRGFAAVDLLKENDDNYLPLYTAMCNSKTTKHPSSIKEVMNFEAQVFSELKKMQNQIVRVQSRESKNNEFEMQSEALQNSRNTITIVAVLIASVTFTCGINPPGGLYQDGPYMGKSTAGRTLAFKIFSISNTIALFTSVCMVILLVSVMPCRTNSLKKLLILTYRMMWVAIAAMAIAYVAATWVTLPHLEETKWLVYATLAIASMTVVVADLET</sequence>
<evidence type="ECO:0000256" key="7">
    <source>
        <dbReference type="PROSITE-ProRule" id="PRU00023"/>
    </source>
</evidence>
<feature type="transmembrane region" description="Helical" evidence="8">
    <location>
        <begin position="284"/>
        <end position="304"/>
    </location>
</feature>
<feature type="repeat" description="ANK" evidence="7">
    <location>
        <begin position="99"/>
        <end position="122"/>
    </location>
</feature>
<organism evidence="10 11">
    <name type="scientific">Arabidopsis arenosa</name>
    <name type="common">Sand rock-cress</name>
    <name type="synonym">Cardaminopsis arenosa</name>
    <dbReference type="NCBI Taxonomy" id="38785"/>
    <lineage>
        <taxon>Eukaryota</taxon>
        <taxon>Viridiplantae</taxon>
        <taxon>Streptophyta</taxon>
        <taxon>Embryophyta</taxon>
        <taxon>Tracheophyta</taxon>
        <taxon>Spermatophyta</taxon>
        <taxon>Magnoliopsida</taxon>
        <taxon>eudicotyledons</taxon>
        <taxon>Gunneridae</taxon>
        <taxon>Pentapetalae</taxon>
        <taxon>rosids</taxon>
        <taxon>malvids</taxon>
        <taxon>Brassicales</taxon>
        <taxon>Brassicaceae</taxon>
        <taxon>Camelineae</taxon>
        <taxon>Arabidopsis</taxon>
    </lineage>
</organism>
<gene>
    <name evidence="10" type="ORF">AARE701A_LOCUS11937</name>
</gene>
<feature type="transmembrane region" description="Helical" evidence="8">
    <location>
        <begin position="396"/>
        <end position="414"/>
    </location>
</feature>
<proteinExistence type="predicted"/>
<evidence type="ECO:0000256" key="6">
    <source>
        <dbReference type="ARBA" id="ARBA00023136"/>
    </source>
</evidence>
<evidence type="ECO:0000256" key="2">
    <source>
        <dbReference type="ARBA" id="ARBA00022692"/>
    </source>
</evidence>
<protein>
    <recommendedName>
        <fullName evidence="9">PGG domain-containing protein</fullName>
    </recommendedName>
</protein>
<dbReference type="Gene3D" id="1.25.40.20">
    <property type="entry name" value="Ankyrin repeat-containing domain"/>
    <property type="match status" value="1"/>
</dbReference>
<keyword evidence="5 7" id="KW-0040">ANK repeat</keyword>
<comment type="subcellular location">
    <subcellularLocation>
        <location evidence="1">Membrane</location>
        <topology evidence="1">Multi-pass membrane protein</topology>
    </subcellularLocation>
</comment>
<dbReference type="Pfam" id="PF12796">
    <property type="entry name" value="Ank_2"/>
    <property type="match status" value="2"/>
</dbReference>
<keyword evidence="2 8" id="KW-0812">Transmembrane</keyword>
<dbReference type="PANTHER" id="PTHR24186">
    <property type="entry name" value="PROTEIN PHOSPHATASE 1 REGULATORY SUBUNIT"/>
    <property type="match status" value="1"/>
</dbReference>
<dbReference type="PROSITE" id="PS50088">
    <property type="entry name" value="ANK_REPEAT"/>
    <property type="match status" value="3"/>
</dbReference>
<dbReference type="InterPro" id="IPR026961">
    <property type="entry name" value="PGG_dom"/>
</dbReference>
<dbReference type="InterPro" id="IPR036770">
    <property type="entry name" value="Ankyrin_rpt-contain_sf"/>
</dbReference>
<keyword evidence="6 8" id="KW-0472">Membrane</keyword>
<dbReference type="SUPFAM" id="SSF48403">
    <property type="entry name" value="Ankyrin repeat"/>
    <property type="match status" value="1"/>
</dbReference>